<keyword evidence="3" id="KW-1185">Reference proteome</keyword>
<evidence type="ECO:0000259" key="1">
    <source>
        <dbReference type="SMART" id="SM00198"/>
    </source>
</evidence>
<sequence length="307" mass="35257">MKGITKNTSRVITAAVVYVCFVEVSIEWDWCLDGGCKVREEIYRNTMCYYKELPENDMYRNIKDAMTDTDRKRLLSWYNTYRNKMAAGEIPGWPPAADMRQLTWEKDLEEVARRFSFQTRRGHDFCRRTEKYFDVGQITAISDSVGSNESYPDVKFAFVGWVEQYKNVILNADPKILIKQYIYGPEGAPWSELTSIVWAKAFKIGCATTTFDPKDPPLKDAEHGGRQVTCNIHHRPNELYKPIYTMGDACTKCPTNTSCNRNSTHPSLCALPGDPSDEVPEFIFLNSEMLAVNRYCAVILLLITRLF</sequence>
<dbReference type="AlphaFoldDB" id="A0A8S9XI75"/>
<evidence type="ECO:0000313" key="2">
    <source>
        <dbReference type="EMBL" id="KAF6208693.1"/>
    </source>
</evidence>
<dbReference type="OrthoDB" id="414826at2759"/>
<dbReference type="Gene3D" id="3.40.33.10">
    <property type="entry name" value="CAP"/>
    <property type="match status" value="1"/>
</dbReference>
<accession>A0A8S9XI75</accession>
<gene>
    <name evidence="2" type="ORF">GE061_017151</name>
</gene>
<dbReference type="GO" id="GO:0005576">
    <property type="term" value="C:extracellular region"/>
    <property type="evidence" value="ECO:0007669"/>
    <property type="project" value="UniProtKB-SubCell"/>
</dbReference>
<dbReference type="SUPFAM" id="SSF55797">
    <property type="entry name" value="PR-1-like"/>
    <property type="match status" value="1"/>
</dbReference>
<dbReference type="InterPro" id="IPR035940">
    <property type="entry name" value="CAP_sf"/>
</dbReference>
<reference evidence="2" key="1">
    <citation type="journal article" date="2021" name="Mol. Ecol. Resour.">
        <title>Apolygus lucorum genome provides insights into omnivorousness and mesophyll feeding.</title>
        <authorList>
            <person name="Liu Y."/>
            <person name="Liu H."/>
            <person name="Wang H."/>
            <person name="Huang T."/>
            <person name="Liu B."/>
            <person name="Yang B."/>
            <person name="Yin L."/>
            <person name="Li B."/>
            <person name="Zhang Y."/>
            <person name="Zhang S."/>
            <person name="Jiang F."/>
            <person name="Zhang X."/>
            <person name="Ren Y."/>
            <person name="Wang B."/>
            <person name="Wang S."/>
            <person name="Lu Y."/>
            <person name="Wu K."/>
            <person name="Fan W."/>
            <person name="Wang G."/>
        </authorList>
    </citation>
    <scope>NUCLEOTIDE SEQUENCE</scope>
    <source>
        <strain evidence="2">12Hb</strain>
    </source>
</reference>
<dbReference type="Pfam" id="PF00188">
    <property type="entry name" value="CAP"/>
    <property type="match status" value="1"/>
</dbReference>
<dbReference type="EMBL" id="WIXP02000007">
    <property type="protein sequence ID" value="KAF6208693.1"/>
    <property type="molecule type" value="Genomic_DNA"/>
</dbReference>
<dbReference type="SMART" id="SM00198">
    <property type="entry name" value="SCP"/>
    <property type="match status" value="1"/>
</dbReference>
<feature type="domain" description="SCP" evidence="1">
    <location>
        <begin position="69"/>
        <end position="242"/>
    </location>
</feature>
<organism evidence="2 3">
    <name type="scientific">Apolygus lucorum</name>
    <name type="common">Small green plant bug</name>
    <name type="synonym">Lygocoris lucorum</name>
    <dbReference type="NCBI Taxonomy" id="248454"/>
    <lineage>
        <taxon>Eukaryota</taxon>
        <taxon>Metazoa</taxon>
        <taxon>Ecdysozoa</taxon>
        <taxon>Arthropoda</taxon>
        <taxon>Hexapoda</taxon>
        <taxon>Insecta</taxon>
        <taxon>Pterygota</taxon>
        <taxon>Neoptera</taxon>
        <taxon>Paraneoptera</taxon>
        <taxon>Hemiptera</taxon>
        <taxon>Heteroptera</taxon>
        <taxon>Panheteroptera</taxon>
        <taxon>Cimicomorpha</taxon>
        <taxon>Miridae</taxon>
        <taxon>Mirini</taxon>
        <taxon>Apolygus</taxon>
    </lineage>
</organism>
<proteinExistence type="predicted"/>
<protein>
    <recommendedName>
        <fullName evidence="1">SCP domain-containing protein</fullName>
    </recommendedName>
</protein>
<dbReference type="Proteomes" id="UP000466442">
    <property type="component" value="Unassembled WGS sequence"/>
</dbReference>
<comment type="caution">
    <text evidence="2">The sequence shown here is derived from an EMBL/GenBank/DDBJ whole genome shotgun (WGS) entry which is preliminary data.</text>
</comment>
<name>A0A8S9XI75_APOLU</name>
<dbReference type="CDD" id="cd05380">
    <property type="entry name" value="CAP_euk"/>
    <property type="match status" value="1"/>
</dbReference>
<dbReference type="InterPro" id="IPR014044">
    <property type="entry name" value="CAP_dom"/>
</dbReference>
<evidence type="ECO:0000313" key="3">
    <source>
        <dbReference type="Proteomes" id="UP000466442"/>
    </source>
</evidence>